<dbReference type="RefSeq" id="WP_345917984.1">
    <property type="nucleotide sequence ID" value="NZ_JBDIVE010000001.1"/>
</dbReference>
<evidence type="ECO:0000256" key="9">
    <source>
        <dbReference type="ARBA" id="ARBA00022630"/>
    </source>
</evidence>
<dbReference type="EMBL" id="JBDIVE010000001">
    <property type="protein sequence ID" value="MEN3067216.1"/>
    <property type="molecule type" value="Genomic_DNA"/>
</dbReference>
<evidence type="ECO:0000256" key="16">
    <source>
        <dbReference type="ARBA" id="ARBA00023316"/>
    </source>
</evidence>
<comment type="subcellular location">
    <subcellularLocation>
        <location evidence="3 19">Cytoplasm</location>
    </subcellularLocation>
</comment>
<dbReference type="InterPro" id="IPR006094">
    <property type="entry name" value="Oxid_FAD_bind_N"/>
</dbReference>
<evidence type="ECO:0000256" key="14">
    <source>
        <dbReference type="ARBA" id="ARBA00023002"/>
    </source>
</evidence>
<feature type="active site" evidence="19">
    <location>
        <position position="337"/>
    </location>
</feature>
<accession>A0ABU9YU42</accession>
<dbReference type="InterPro" id="IPR016166">
    <property type="entry name" value="FAD-bd_PCMH"/>
</dbReference>
<comment type="catalytic activity">
    <reaction evidence="18 19">
        <text>UDP-N-acetyl-alpha-D-muramate + NADP(+) = UDP-N-acetyl-3-O-(1-carboxyvinyl)-alpha-D-glucosamine + NADPH + H(+)</text>
        <dbReference type="Rhea" id="RHEA:12248"/>
        <dbReference type="ChEBI" id="CHEBI:15378"/>
        <dbReference type="ChEBI" id="CHEBI:57783"/>
        <dbReference type="ChEBI" id="CHEBI:58349"/>
        <dbReference type="ChEBI" id="CHEBI:68483"/>
        <dbReference type="ChEBI" id="CHEBI:70757"/>
        <dbReference type="EC" id="1.3.1.98"/>
    </reaction>
</comment>
<dbReference type="HAMAP" id="MF_00037">
    <property type="entry name" value="MurB"/>
    <property type="match status" value="1"/>
</dbReference>
<dbReference type="PANTHER" id="PTHR21071">
    <property type="entry name" value="UDP-N-ACETYLENOLPYRUVOYLGLUCOSAMINE REDUCTASE"/>
    <property type="match status" value="1"/>
</dbReference>
<dbReference type="SUPFAM" id="SSF56176">
    <property type="entry name" value="FAD-binding/transporter-associated domain-like"/>
    <property type="match status" value="1"/>
</dbReference>
<evidence type="ECO:0000256" key="7">
    <source>
        <dbReference type="ARBA" id="ARBA00022490"/>
    </source>
</evidence>
<dbReference type="Gene3D" id="3.90.78.10">
    <property type="entry name" value="UDP-N-acetylenolpyruvoylglucosamine reductase, C-terminal domain"/>
    <property type="match status" value="1"/>
</dbReference>
<keyword evidence="14 19" id="KW-0560">Oxidoreductase</keyword>
<dbReference type="PANTHER" id="PTHR21071:SF4">
    <property type="entry name" value="UDP-N-ACETYLENOLPYRUVOYLGLUCOSAMINE REDUCTASE"/>
    <property type="match status" value="1"/>
</dbReference>
<evidence type="ECO:0000256" key="13">
    <source>
        <dbReference type="ARBA" id="ARBA00022984"/>
    </source>
</evidence>
<keyword evidence="22" id="KW-1185">Reference proteome</keyword>
<evidence type="ECO:0000256" key="3">
    <source>
        <dbReference type="ARBA" id="ARBA00004496"/>
    </source>
</evidence>
<keyword evidence="8 19" id="KW-0132">Cell division</keyword>
<dbReference type="InterPro" id="IPR036635">
    <property type="entry name" value="MurB_C_sf"/>
</dbReference>
<dbReference type="EC" id="1.3.1.98" evidence="5 19"/>
<evidence type="ECO:0000256" key="5">
    <source>
        <dbReference type="ARBA" id="ARBA00012518"/>
    </source>
</evidence>
<evidence type="ECO:0000256" key="19">
    <source>
        <dbReference type="HAMAP-Rule" id="MF_00037"/>
    </source>
</evidence>
<dbReference type="Proteomes" id="UP001410394">
    <property type="component" value="Unassembled WGS sequence"/>
</dbReference>
<keyword evidence="10 19" id="KW-0274">FAD</keyword>
<protein>
    <recommendedName>
        <fullName evidence="6 19">UDP-N-acetylenolpyruvoylglucosamine reductase</fullName>
        <ecNumber evidence="5 19">1.3.1.98</ecNumber>
    </recommendedName>
    <alternativeName>
        <fullName evidence="17 19">UDP-N-acetylmuramate dehydrogenase</fullName>
    </alternativeName>
</protein>
<dbReference type="InterPro" id="IPR011601">
    <property type="entry name" value="MurB_C"/>
</dbReference>
<keyword evidence="11 19" id="KW-0521">NADP</keyword>
<dbReference type="InterPro" id="IPR003170">
    <property type="entry name" value="MurB"/>
</dbReference>
<dbReference type="NCBIfam" id="TIGR00179">
    <property type="entry name" value="murB"/>
    <property type="match status" value="1"/>
</dbReference>
<evidence type="ECO:0000313" key="22">
    <source>
        <dbReference type="Proteomes" id="UP001410394"/>
    </source>
</evidence>
<evidence type="ECO:0000256" key="11">
    <source>
        <dbReference type="ARBA" id="ARBA00022857"/>
    </source>
</evidence>
<comment type="cofactor">
    <cofactor evidence="1 19">
        <name>FAD</name>
        <dbReference type="ChEBI" id="CHEBI:57692"/>
    </cofactor>
</comment>
<feature type="active site" description="Proton donor" evidence="19">
    <location>
        <position position="241"/>
    </location>
</feature>
<organism evidence="21 22">
    <name type="scientific">Uliginosibacterium sediminicola</name>
    <dbReference type="NCBI Taxonomy" id="2024550"/>
    <lineage>
        <taxon>Bacteria</taxon>
        <taxon>Pseudomonadati</taxon>
        <taxon>Pseudomonadota</taxon>
        <taxon>Betaproteobacteria</taxon>
        <taxon>Rhodocyclales</taxon>
        <taxon>Zoogloeaceae</taxon>
        <taxon>Uliginosibacterium</taxon>
    </lineage>
</organism>
<dbReference type="Gene3D" id="3.30.465.10">
    <property type="match status" value="1"/>
</dbReference>
<comment type="function">
    <text evidence="2 19">Cell wall formation.</text>
</comment>
<dbReference type="PROSITE" id="PS51387">
    <property type="entry name" value="FAD_PCMH"/>
    <property type="match status" value="1"/>
</dbReference>
<evidence type="ECO:0000256" key="2">
    <source>
        <dbReference type="ARBA" id="ARBA00003921"/>
    </source>
</evidence>
<evidence type="ECO:0000256" key="4">
    <source>
        <dbReference type="ARBA" id="ARBA00004752"/>
    </source>
</evidence>
<comment type="caution">
    <text evidence="21">The sequence shown here is derived from an EMBL/GenBank/DDBJ whole genome shotgun (WGS) entry which is preliminary data.</text>
</comment>
<keyword evidence="12 19" id="KW-0133">Cell shape</keyword>
<keyword evidence="13 19" id="KW-0573">Peptidoglycan synthesis</keyword>
<dbReference type="InterPro" id="IPR016169">
    <property type="entry name" value="FAD-bd_PCMH_sub2"/>
</dbReference>
<evidence type="ECO:0000256" key="18">
    <source>
        <dbReference type="ARBA" id="ARBA00048914"/>
    </source>
</evidence>
<dbReference type="InterPro" id="IPR036318">
    <property type="entry name" value="FAD-bd_PCMH-like_sf"/>
</dbReference>
<name>A0ABU9YU42_9RHOO</name>
<dbReference type="SUPFAM" id="SSF56194">
    <property type="entry name" value="Uridine diphospho-N-Acetylenolpyruvylglucosamine reductase, MurB, C-terminal domain"/>
    <property type="match status" value="1"/>
</dbReference>
<evidence type="ECO:0000256" key="15">
    <source>
        <dbReference type="ARBA" id="ARBA00023306"/>
    </source>
</evidence>
<evidence type="ECO:0000256" key="8">
    <source>
        <dbReference type="ARBA" id="ARBA00022618"/>
    </source>
</evidence>
<reference evidence="21 22" key="1">
    <citation type="journal article" date="2018" name="Int. J. Syst. Evol. Microbiol.">
        <title>Uliginosibacterium sediminicola sp. nov., isolated from freshwater sediment.</title>
        <authorList>
            <person name="Hwang W.M."/>
            <person name="Kim S.M."/>
            <person name="Kang K."/>
            <person name="Ahn T.Y."/>
        </authorList>
    </citation>
    <scope>NUCLEOTIDE SEQUENCE [LARGE SCALE GENOMIC DNA]</scope>
    <source>
        <strain evidence="21 22">M1-21</strain>
    </source>
</reference>
<evidence type="ECO:0000256" key="6">
    <source>
        <dbReference type="ARBA" id="ARBA00015188"/>
    </source>
</evidence>
<evidence type="ECO:0000256" key="17">
    <source>
        <dbReference type="ARBA" id="ARBA00031026"/>
    </source>
</evidence>
<dbReference type="Pfam" id="PF01565">
    <property type="entry name" value="FAD_binding_4"/>
    <property type="match status" value="1"/>
</dbReference>
<keyword evidence="7 19" id="KW-0963">Cytoplasm</keyword>
<evidence type="ECO:0000256" key="10">
    <source>
        <dbReference type="ARBA" id="ARBA00022827"/>
    </source>
</evidence>
<proteinExistence type="inferred from homology"/>
<dbReference type="InterPro" id="IPR016167">
    <property type="entry name" value="FAD-bd_PCMH_sub1"/>
</dbReference>
<gene>
    <name evidence="19 21" type="primary">murB</name>
    <name evidence="21" type="ORF">ABDB84_01925</name>
</gene>
<dbReference type="Pfam" id="PF02873">
    <property type="entry name" value="MurB_C"/>
    <property type="match status" value="1"/>
</dbReference>
<dbReference type="NCBIfam" id="NF000755">
    <property type="entry name" value="PRK00046.1"/>
    <property type="match status" value="1"/>
</dbReference>
<keyword evidence="9 19" id="KW-0285">Flavoprotein</keyword>
<evidence type="ECO:0000256" key="12">
    <source>
        <dbReference type="ARBA" id="ARBA00022960"/>
    </source>
</evidence>
<feature type="domain" description="FAD-binding PCMH-type" evidence="20">
    <location>
        <begin position="19"/>
        <end position="191"/>
    </location>
</feature>
<keyword evidence="15 19" id="KW-0131">Cell cycle</keyword>
<evidence type="ECO:0000259" key="20">
    <source>
        <dbReference type="PROSITE" id="PS51387"/>
    </source>
</evidence>
<feature type="active site" evidence="19">
    <location>
        <position position="166"/>
    </location>
</feature>
<dbReference type="NCBIfam" id="NF010478">
    <property type="entry name" value="PRK13903.1"/>
    <property type="match status" value="1"/>
</dbReference>
<dbReference type="GO" id="GO:0008762">
    <property type="term" value="F:UDP-N-acetylmuramate dehydrogenase activity"/>
    <property type="evidence" value="ECO:0007669"/>
    <property type="project" value="UniProtKB-EC"/>
</dbReference>
<evidence type="ECO:0000256" key="1">
    <source>
        <dbReference type="ARBA" id="ARBA00001974"/>
    </source>
</evidence>
<comment type="pathway">
    <text evidence="4 19">Cell wall biogenesis; peptidoglycan biosynthesis.</text>
</comment>
<evidence type="ECO:0000313" key="21">
    <source>
        <dbReference type="EMBL" id="MEN3067216.1"/>
    </source>
</evidence>
<comment type="similarity">
    <text evidence="19">Belongs to the MurB family.</text>
</comment>
<dbReference type="Gene3D" id="3.30.43.10">
    <property type="entry name" value="Uridine Diphospho-n-acetylenolpyruvylglucosamine Reductase, domain 2"/>
    <property type="match status" value="1"/>
</dbReference>
<sequence length="344" mass="37718">MYLPIFENTPLTDLNTLRLPARAARYAEIHSAEQLIKLVQRGDLAGQRVVVLGGGSNVVLQGDLDAFVLHVRVPGRVLVDELDDAWIVRAGAGERWQDFVSWTVAQGWGGLENLSLIPGTVGAAPIQNIGAYGVEVADRFFSLEAVDLKSGHVLSFDKASCQFAYRDSLFKQPEASGRFVITSVSFRLPKAWQPVTGYADVARELALQQIDSPSAQDIERVVTAIRTRKLPDPALLPNAGSFFKNPVVSAEQFQRLLAQWPQLPHHPQQDGSVKLAAGWLIEQAGWKGQRLGPVGMYERQALVLVNHGGATGDDVLRLQRLVIEAVHSKFGVTLEREPVLLARV</sequence>
<keyword evidence="16 19" id="KW-0961">Cell wall biogenesis/degradation</keyword>